<dbReference type="PROSITE" id="PS50234">
    <property type="entry name" value="VWFA"/>
    <property type="match status" value="1"/>
</dbReference>
<evidence type="ECO:0000256" key="2">
    <source>
        <dbReference type="ARBA" id="ARBA00022692"/>
    </source>
</evidence>
<evidence type="ECO:0000313" key="8">
    <source>
        <dbReference type="Proteomes" id="UP000034883"/>
    </source>
</evidence>
<reference evidence="7 8" key="1">
    <citation type="submission" date="2015-03" db="EMBL/GenBank/DDBJ databases">
        <title>Genome assembly of Sandaracinus amylolyticus DSM 53668.</title>
        <authorList>
            <person name="Sharma G."/>
            <person name="Subramanian S."/>
        </authorList>
    </citation>
    <scope>NUCLEOTIDE SEQUENCE [LARGE SCALE GENOMIC DNA]</scope>
    <source>
        <strain evidence="7 8">DSM 53668</strain>
    </source>
</reference>
<dbReference type="EMBL" id="CP011125">
    <property type="protein sequence ID" value="AKF07196.1"/>
    <property type="molecule type" value="Genomic_DNA"/>
</dbReference>
<dbReference type="PANTHER" id="PTHR22550">
    <property type="entry name" value="SPORE GERMINATION PROTEIN"/>
    <property type="match status" value="1"/>
</dbReference>
<dbReference type="AlphaFoldDB" id="A0A0F6W4L9"/>
<evidence type="ECO:0000256" key="3">
    <source>
        <dbReference type="ARBA" id="ARBA00022989"/>
    </source>
</evidence>
<dbReference type="STRING" id="927083.DB32_004345"/>
<dbReference type="SMART" id="SM00327">
    <property type="entry name" value="VWA"/>
    <property type="match status" value="1"/>
</dbReference>
<proteinExistence type="predicted"/>
<evidence type="ECO:0000256" key="5">
    <source>
        <dbReference type="SAM" id="Phobius"/>
    </source>
</evidence>
<keyword evidence="1" id="KW-1003">Cell membrane</keyword>
<evidence type="ECO:0000256" key="4">
    <source>
        <dbReference type="ARBA" id="ARBA00023136"/>
    </source>
</evidence>
<gene>
    <name evidence="7" type="ORF">DB32_004345</name>
</gene>
<feature type="domain" description="VWFA" evidence="6">
    <location>
        <begin position="127"/>
        <end position="326"/>
    </location>
</feature>
<dbReference type="Pfam" id="PF13519">
    <property type="entry name" value="VWA_2"/>
    <property type="match status" value="1"/>
</dbReference>
<keyword evidence="2 5" id="KW-0812">Transmembrane</keyword>
<sequence length="368" mass="40727">MRILATIGWTFAFLVPVAYVCAWAIEGHYEVPLEAGSFRFERPWAALLLVAAPLVWLARAWLHHEHAPRILLSRTGDLAKVARGGLRLWAAPALVGMRVVAVLLLVLGLMGPQSIHARDSAEIEGIDIVLTLDVSLSMQAGDIQPNRFEAMQDVVDDFIRRRPNDRMGAVVFGRDAYTLLPLTTDKEALRGMIAELELGMVDGRGTAIGNALGTALNRLRRSEAESRVVILLTDGDSNSGNVSPDQAAEFARTMDVRVYTILMGQDESARVQAGTDVFGRPLWDRGNFPINPELMRRLAERTGGESFVASDRRGLEQSFHSILDRLERSEIEDTGRVYGELFPALVVPALALMVLELLLASLWLRRWP</sequence>
<evidence type="ECO:0000259" key="6">
    <source>
        <dbReference type="PROSITE" id="PS50234"/>
    </source>
</evidence>
<dbReference type="KEGG" id="samy:DB32_004345"/>
<dbReference type="Gene3D" id="3.40.50.410">
    <property type="entry name" value="von Willebrand factor, type A domain"/>
    <property type="match status" value="1"/>
</dbReference>
<evidence type="ECO:0000256" key="1">
    <source>
        <dbReference type="ARBA" id="ARBA00022475"/>
    </source>
</evidence>
<feature type="transmembrane region" description="Helical" evidence="5">
    <location>
        <begin position="341"/>
        <end position="364"/>
    </location>
</feature>
<feature type="transmembrane region" description="Helical" evidence="5">
    <location>
        <begin position="44"/>
        <end position="62"/>
    </location>
</feature>
<evidence type="ECO:0000313" key="7">
    <source>
        <dbReference type="EMBL" id="AKF07196.1"/>
    </source>
</evidence>
<organism evidence="7 8">
    <name type="scientific">Sandaracinus amylolyticus</name>
    <dbReference type="NCBI Taxonomy" id="927083"/>
    <lineage>
        <taxon>Bacteria</taxon>
        <taxon>Pseudomonadati</taxon>
        <taxon>Myxococcota</taxon>
        <taxon>Polyangia</taxon>
        <taxon>Polyangiales</taxon>
        <taxon>Sandaracinaceae</taxon>
        <taxon>Sandaracinus</taxon>
    </lineage>
</organism>
<dbReference type="InterPro" id="IPR050768">
    <property type="entry name" value="UPF0353/GerABKA_families"/>
</dbReference>
<accession>A0A0F6W4L9</accession>
<name>A0A0F6W4L9_9BACT</name>
<dbReference type="PANTHER" id="PTHR22550:SF5">
    <property type="entry name" value="LEUCINE ZIPPER PROTEIN 4"/>
    <property type="match status" value="1"/>
</dbReference>
<feature type="transmembrane region" description="Helical" evidence="5">
    <location>
        <begin position="88"/>
        <end position="110"/>
    </location>
</feature>
<dbReference type="Proteomes" id="UP000034883">
    <property type="component" value="Chromosome"/>
</dbReference>
<dbReference type="InterPro" id="IPR002035">
    <property type="entry name" value="VWF_A"/>
</dbReference>
<keyword evidence="4 5" id="KW-0472">Membrane</keyword>
<dbReference type="InterPro" id="IPR036465">
    <property type="entry name" value="vWFA_dom_sf"/>
</dbReference>
<dbReference type="SUPFAM" id="SSF53300">
    <property type="entry name" value="vWA-like"/>
    <property type="match status" value="1"/>
</dbReference>
<protein>
    <recommendedName>
        <fullName evidence="6">VWFA domain-containing protein</fullName>
    </recommendedName>
</protein>
<keyword evidence="8" id="KW-1185">Reference proteome</keyword>
<keyword evidence="3 5" id="KW-1133">Transmembrane helix</keyword>